<dbReference type="PANTHER" id="PTHR12788:SF10">
    <property type="entry name" value="PROTEIN-TYROSINE SULFOTRANSFERASE"/>
    <property type="match status" value="1"/>
</dbReference>
<comment type="caution">
    <text evidence="2">The sequence shown here is derived from an EMBL/GenBank/DDBJ whole genome shotgun (WGS) entry which is preliminary data.</text>
</comment>
<dbReference type="RefSeq" id="WP_279245007.1">
    <property type="nucleotide sequence ID" value="NZ_SHNN01000002.1"/>
</dbReference>
<dbReference type="EMBL" id="SHNN01000002">
    <property type="protein sequence ID" value="MCX2980992.1"/>
    <property type="molecule type" value="Genomic_DNA"/>
</dbReference>
<keyword evidence="1" id="KW-0808">Transferase</keyword>
<evidence type="ECO:0000313" key="3">
    <source>
        <dbReference type="Proteomes" id="UP001143362"/>
    </source>
</evidence>
<dbReference type="Proteomes" id="UP001143362">
    <property type="component" value="Unassembled WGS sequence"/>
</dbReference>
<dbReference type="Pfam" id="PF13469">
    <property type="entry name" value="Sulfotransfer_3"/>
    <property type="match status" value="1"/>
</dbReference>
<keyword evidence="3" id="KW-1185">Reference proteome</keyword>
<organism evidence="2 3">
    <name type="scientific">Candidatus Litorirhabdus singularis</name>
    <dbReference type="NCBI Taxonomy" id="2518993"/>
    <lineage>
        <taxon>Bacteria</taxon>
        <taxon>Pseudomonadati</taxon>
        <taxon>Pseudomonadota</taxon>
        <taxon>Gammaproteobacteria</taxon>
        <taxon>Cellvibrionales</taxon>
        <taxon>Halieaceae</taxon>
        <taxon>Candidatus Litorirhabdus</taxon>
    </lineage>
</organism>
<evidence type="ECO:0000313" key="2">
    <source>
        <dbReference type="EMBL" id="MCX2980992.1"/>
    </source>
</evidence>
<dbReference type="PANTHER" id="PTHR12788">
    <property type="entry name" value="PROTEIN-TYROSINE SULFOTRANSFERASE 2"/>
    <property type="match status" value="1"/>
</dbReference>
<dbReference type="Gene3D" id="3.40.50.300">
    <property type="entry name" value="P-loop containing nucleotide triphosphate hydrolases"/>
    <property type="match status" value="1"/>
</dbReference>
<dbReference type="SUPFAM" id="SSF52540">
    <property type="entry name" value="P-loop containing nucleoside triphosphate hydrolases"/>
    <property type="match status" value="1"/>
</dbReference>
<reference evidence="2" key="1">
    <citation type="submission" date="2019-02" db="EMBL/GenBank/DDBJ databases">
        <authorList>
            <person name="Li S.-H."/>
        </authorList>
    </citation>
    <scope>NUCLEOTIDE SEQUENCE</scope>
    <source>
        <strain evidence="2">IMCC14734</strain>
    </source>
</reference>
<sequence>MKNVTPIFLISLPRSGSTLAQRVLATHCEIATASEPWVMLPLYTAFESGLCKAEYSQETLESAVHDFCRVLPGGIKGYHDAVVNFAKTLYGSLASEVNASYFLDKTPRYHLIIHHLLEAFPEAKFVVLWRNPLATLGSRIHSYGGAWRLQNYHVDLFSGVDSLAKACQNYPERIHAVRYEDMVSSPEDVFLNMFDYLGLDYDPVCVSSFYNVELQGQMGDKTGQKSYRSIAAEPLEKWKTTLGSPVRRWWCRRYLDWVGDDRLDLMGYNKKELLDSLNSAKTNYANVPIDLARVIKASLFKSSRYK</sequence>
<dbReference type="InterPro" id="IPR027417">
    <property type="entry name" value="P-loop_NTPase"/>
</dbReference>
<proteinExistence type="predicted"/>
<protein>
    <submittedName>
        <fullName evidence="2">Sulfotransferase</fullName>
    </submittedName>
</protein>
<dbReference type="InterPro" id="IPR026634">
    <property type="entry name" value="TPST-like"/>
</dbReference>
<gene>
    <name evidence="2" type="ORF">EYC98_08960</name>
</gene>
<evidence type="ECO:0000256" key="1">
    <source>
        <dbReference type="ARBA" id="ARBA00022679"/>
    </source>
</evidence>
<accession>A0ABT3TFA5</accession>
<name>A0ABT3TFA5_9GAMM</name>